<feature type="non-terminal residue" evidence="1">
    <location>
        <position position="169"/>
    </location>
</feature>
<reference evidence="1" key="1">
    <citation type="journal article" date="2014" name="Front. Microbiol.">
        <title>High frequency of phylogenetically diverse reductive dehalogenase-homologous genes in deep subseafloor sedimentary metagenomes.</title>
        <authorList>
            <person name="Kawai M."/>
            <person name="Futagami T."/>
            <person name="Toyoda A."/>
            <person name="Takaki Y."/>
            <person name="Nishi S."/>
            <person name="Hori S."/>
            <person name="Arai W."/>
            <person name="Tsubouchi T."/>
            <person name="Morono Y."/>
            <person name="Uchiyama I."/>
            <person name="Ito T."/>
            <person name="Fujiyama A."/>
            <person name="Inagaki F."/>
            <person name="Takami H."/>
        </authorList>
    </citation>
    <scope>NUCLEOTIDE SEQUENCE</scope>
    <source>
        <strain evidence="1">Expedition CK06-06</strain>
    </source>
</reference>
<protein>
    <recommendedName>
        <fullName evidence="2">Fibronectin type-III domain-containing protein</fullName>
    </recommendedName>
</protein>
<accession>X1TWB4</accession>
<gene>
    <name evidence="1" type="ORF">S12H4_49119</name>
</gene>
<evidence type="ECO:0008006" key="2">
    <source>
        <dbReference type="Google" id="ProtNLM"/>
    </source>
</evidence>
<organism evidence="1">
    <name type="scientific">marine sediment metagenome</name>
    <dbReference type="NCBI Taxonomy" id="412755"/>
    <lineage>
        <taxon>unclassified sequences</taxon>
        <taxon>metagenomes</taxon>
        <taxon>ecological metagenomes</taxon>
    </lineage>
</organism>
<dbReference type="Gene3D" id="2.60.40.10">
    <property type="entry name" value="Immunoglobulins"/>
    <property type="match status" value="1"/>
</dbReference>
<comment type="caution">
    <text evidence="1">The sequence shown here is derived from an EMBL/GenBank/DDBJ whole genome shotgun (WGS) entry which is preliminary data.</text>
</comment>
<name>X1TWB4_9ZZZZ</name>
<evidence type="ECO:0000313" key="1">
    <source>
        <dbReference type="EMBL" id="GAJ09623.1"/>
    </source>
</evidence>
<sequence length="169" mass="18945">MVTVSETSGDNLIIWEKKSKGPILAYNVYRESSAAGIYDKLATIPYDDLSVFVDTVADPTVQAYLYRITAVDTAENETDADLCSPHKTIHLLVSTNPELNSTQLEWDRYYGFEYGTYLILRSIDGSVFTQVHEMSSNLNSWTDPDPVQGELIYRISVERPDPCYPSSSG</sequence>
<dbReference type="EMBL" id="BARW01030781">
    <property type="protein sequence ID" value="GAJ09623.1"/>
    <property type="molecule type" value="Genomic_DNA"/>
</dbReference>
<dbReference type="AlphaFoldDB" id="X1TWB4"/>
<proteinExistence type="predicted"/>
<dbReference type="InterPro" id="IPR013783">
    <property type="entry name" value="Ig-like_fold"/>
</dbReference>